<evidence type="ECO:0000313" key="3">
    <source>
        <dbReference type="Proteomes" id="UP000612055"/>
    </source>
</evidence>
<protein>
    <submittedName>
        <fullName evidence="2">Uncharacterized protein</fullName>
    </submittedName>
</protein>
<feature type="compositionally biased region" description="Polar residues" evidence="1">
    <location>
        <begin position="131"/>
        <end position="141"/>
    </location>
</feature>
<name>A0A835Y7G7_9CHLO</name>
<reference evidence="2" key="1">
    <citation type="journal article" date="2020" name="bioRxiv">
        <title>Comparative genomics of Chlamydomonas.</title>
        <authorList>
            <person name="Craig R.J."/>
            <person name="Hasan A.R."/>
            <person name="Ness R.W."/>
            <person name="Keightley P.D."/>
        </authorList>
    </citation>
    <scope>NUCLEOTIDE SEQUENCE</scope>
    <source>
        <strain evidence="2">CCAP 11/70</strain>
    </source>
</reference>
<dbReference type="OrthoDB" id="529546at2759"/>
<feature type="region of interest" description="Disordered" evidence="1">
    <location>
        <begin position="87"/>
        <end position="157"/>
    </location>
</feature>
<gene>
    <name evidence="2" type="ORF">HYH03_004618</name>
</gene>
<organism evidence="2 3">
    <name type="scientific">Edaphochlamys debaryana</name>
    <dbReference type="NCBI Taxonomy" id="47281"/>
    <lineage>
        <taxon>Eukaryota</taxon>
        <taxon>Viridiplantae</taxon>
        <taxon>Chlorophyta</taxon>
        <taxon>core chlorophytes</taxon>
        <taxon>Chlorophyceae</taxon>
        <taxon>CS clade</taxon>
        <taxon>Chlamydomonadales</taxon>
        <taxon>Chlamydomonadales incertae sedis</taxon>
        <taxon>Edaphochlamys</taxon>
    </lineage>
</organism>
<keyword evidence="3" id="KW-1185">Reference proteome</keyword>
<dbReference type="EMBL" id="JAEHOE010000014">
    <property type="protein sequence ID" value="KAG2497463.1"/>
    <property type="molecule type" value="Genomic_DNA"/>
</dbReference>
<evidence type="ECO:0000313" key="2">
    <source>
        <dbReference type="EMBL" id="KAG2497463.1"/>
    </source>
</evidence>
<dbReference type="AlphaFoldDB" id="A0A835Y7G7"/>
<sequence length="431" mass="46830">MTDTATRALLLALHVAHRQQARMKKVVELTHISKSGGTTLCHIGARNGLLTEDITNNNCVVHRFDDGPRWYAEDAQKDMLALAQSSRFRSTGRGTRSASVDTAHVGSHRRRRSAAAGLTVGGGAWRRRTAGQRQWDPSASISVGVDPDPTGRAGGGVAGAKPYRFRGAFGTFSTYDMQVEARSCKLPPANRVRPVHQADSCEARRDWMASRQLDFYANEYTLPGGRVGFEGVRPCTAHMVTVLQVREPRARLESHLKHFWRLVVKGCGLALPLFAPVLQEVSTWIQLMPAPVNNYAIRSLLGEAVFNAPLGSVGPEHLQAAKGVALQYDVLMRIEDPPGSELAMRMGVGWCPLALREQAGRPEHDSGMPLDLAGAWADVFRGLNALDAALYEWIGVLAALDGVVYAAGKSAGMDDSELRCGAVSLSAWRME</sequence>
<comment type="caution">
    <text evidence="2">The sequence shown here is derived from an EMBL/GenBank/DDBJ whole genome shotgun (WGS) entry which is preliminary data.</text>
</comment>
<dbReference type="Proteomes" id="UP000612055">
    <property type="component" value="Unassembled WGS sequence"/>
</dbReference>
<proteinExistence type="predicted"/>
<evidence type="ECO:0000256" key="1">
    <source>
        <dbReference type="SAM" id="MobiDB-lite"/>
    </source>
</evidence>
<feature type="compositionally biased region" description="Low complexity" evidence="1">
    <location>
        <begin position="87"/>
        <end position="97"/>
    </location>
</feature>
<accession>A0A835Y7G7</accession>